<feature type="repeat" description="Solcar" evidence="10">
    <location>
        <begin position="117"/>
        <end position="208"/>
    </location>
</feature>
<dbReference type="InterPro" id="IPR023395">
    <property type="entry name" value="MCP_dom_sf"/>
</dbReference>
<evidence type="ECO:0000256" key="9">
    <source>
        <dbReference type="ARBA" id="ARBA00023136"/>
    </source>
</evidence>
<evidence type="ECO:0000256" key="2">
    <source>
        <dbReference type="ARBA" id="ARBA00006375"/>
    </source>
</evidence>
<organism evidence="12 13">
    <name type="scientific">Thyridium curvatum</name>
    <dbReference type="NCBI Taxonomy" id="1093900"/>
    <lineage>
        <taxon>Eukaryota</taxon>
        <taxon>Fungi</taxon>
        <taxon>Dikarya</taxon>
        <taxon>Ascomycota</taxon>
        <taxon>Pezizomycotina</taxon>
        <taxon>Sordariomycetes</taxon>
        <taxon>Sordariomycetidae</taxon>
        <taxon>Thyridiales</taxon>
        <taxon>Thyridiaceae</taxon>
        <taxon>Thyridium</taxon>
    </lineage>
</organism>
<evidence type="ECO:0000256" key="8">
    <source>
        <dbReference type="ARBA" id="ARBA00023128"/>
    </source>
</evidence>
<evidence type="ECO:0000256" key="1">
    <source>
        <dbReference type="ARBA" id="ARBA00004448"/>
    </source>
</evidence>
<gene>
    <name evidence="12" type="ORF">E0L32_002991</name>
</gene>
<sequence length="337" mass="37350">MMEAHPELRKQTSVLGSVFDATLPFTIGCTAGMSAAVCVQPLDTLKVRMQLTVQSTARTSQLALARNIVARDGFWSLYQGLSAALLRQIVYGSLRLGFFNTFEQQLTRRAREQHTTVGFGSRALAGITAGALAAVIGTPTEVALIQMQADRMRPVAQRMNYTSAVDTIRRLVKQEGIASLWKGTSPTIIRAMSTNFGQLAFFSESKHQIQKYSAMSVENRTILAATIAGFASSLISQPFDFVKTRLQNQALSNSATGLTRYSGILDCFMKIFRAEGGTRFYRDFWPYFLRVAPQSLSVIFHTLNYCSRAGSNSQGKTIRIIALFLSDWLAQEVKRLR</sequence>
<evidence type="ECO:0000256" key="6">
    <source>
        <dbReference type="ARBA" id="ARBA00022792"/>
    </source>
</evidence>
<name>A0A507BME0_9PEZI</name>
<protein>
    <submittedName>
        <fullName evidence="12">Uncharacterized protein</fullName>
    </submittedName>
</protein>
<evidence type="ECO:0000256" key="11">
    <source>
        <dbReference type="RuleBase" id="RU000488"/>
    </source>
</evidence>
<keyword evidence="8" id="KW-0496">Mitochondrion</keyword>
<dbReference type="Gene3D" id="1.50.40.10">
    <property type="entry name" value="Mitochondrial carrier domain"/>
    <property type="match status" value="1"/>
</dbReference>
<dbReference type="AlphaFoldDB" id="A0A507BME0"/>
<keyword evidence="3 11" id="KW-0813">Transport</keyword>
<keyword evidence="4 10" id="KW-0812">Transmembrane</keyword>
<dbReference type="PANTHER" id="PTHR45618">
    <property type="entry name" value="MITOCHONDRIAL DICARBOXYLATE CARRIER-RELATED"/>
    <property type="match status" value="1"/>
</dbReference>
<evidence type="ECO:0000256" key="7">
    <source>
        <dbReference type="ARBA" id="ARBA00022989"/>
    </source>
</evidence>
<dbReference type="Pfam" id="PF00153">
    <property type="entry name" value="Mito_carr"/>
    <property type="match status" value="3"/>
</dbReference>
<reference evidence="12 13" key="1">
    <citation type="submission" date="2019-06" db="EMBL/GenBank/DDBJ databases">
        <title>Draft genome sequence of the filamentous fungus Phialemoniopsis curvata isolated from diesel fuel.</title>
        <authorList>
            <person name="Varaljay V.A."/>
            <person name="Lyon W.J."/>
            <person name="Crouch A.L."/>
            <person name="Drake C.E."/>
            <person name="Hollomon J.M."/>
            <person name="Nadeau L.J."/>
            <person name="Nunn H.S."/>
            <person name="Stevenson B.S."/>
            <person name="Bojanowski C.L."/>
            <person name="Crookes-Goodson W.J."/>
        </authorList>
    </citation>
    <scope>NUCLEOTIDE SEQUENCE [LARGE SCALE GENOMIC DNA]</scope>
    <source>
        <strain evidence="12 13">D216</strain>
    </source>
</reference>
<comment type="caution">
    <text evidence="12">The sequence shown here is derived from an EMBL/GenBank/DDBJ whole genome shotgun (WGS) entry which is preliminary data.</text>
</comment>
<dbReference type="SUPFAM" id="SSF103506">
    <property type="entry name" value="Mitochondrial carrier"/>
    <property type="match status" value="1"/>
</dbReference>
<dbReference type="OrthoDB" id="756301at2759"/>
<dbReference type="STRING" id="1093900.A0A507BME0"/>
<dbReference type="RefSeq" id="XP_030999601.1">
    <property type="nucleotide sequence ID" value="XM_031137243.1"/>
</dbReference>
<dbReference type="Proteomes" id="UP000319257">
    <property type="component" value="Unassembled WGS sequence"/>
</dbReference>
<dbReference type="GO" id="GO:0005743">
    <property type="term" value="C:mitochondrial inner membrane"/>
    <property type="evidence" value="ECO:0007669"/>
    <property type="project" value="UniProtKB-SubCell"/>
</dbReference>
<feature type="repeat" description="Solcar" evidence="10">
    <location>
        <begin position="216"/>
        <end position="308"/>
    </location>
</feature>
<proteinExistence type="inferred from homology"/>
<feature type="repeat" description="Solcar" evidence="10">
    <location>
        <begin position="19"/>
        <end position="105"/>
    </location>
</feature>
<evidence type="ECO:0000256" key="5">
    <source>
        <dbReference type="ARBA" id="ARBA00022737"/>
    </source>
</evidence>
<comment type="subcellular location">
    <subcellularLocation>
        <location evidence="1">Mitochondrion inner membrane</location>
        <topology evidence="1">Multi-pass membrane protein</topology>
    </subcellularLocation>
</comment>
<dbReference type="FunFam" id="1.50.40.10:FF:000009">
    <property type="entry name" value="Mitochondrial 2-oxoglutarate/malate carrier protein"/>
    <property type="match status" value="1"/>
</dbReference>
<dbReference type="GeneID" id="41970438"/>
<evidence type="ECO:0000313" key="13">
    <source>
        <dbReference type="Proteomes" id="UP000319257"/>
    </source>
</evidence>
<dbReference type="InterPro" id="IPR018108">
    <property type="entry name" value="MCP_transmembrane"/>
</dbReference>
<dbReference type="InParanoid" id="A0A507BME0"/>
<keyword evidence="13" id="KW-1185">Reference proteome</keyword>
<evidence type="ECO:0000256" key="3">
    <source>
        <dbReference type="ARBA" id="ARBA00022448"/>
    </source>
</evidence>
<dbReference type="PROSITE" id="PS50920">
    <property type="entry name" value="SOLCAR"/>
    <property type="match status" value="3"/>
</dbReference>
<evidence type="ECO:0000256" key="10">
    <source>
        <dbReference type="PROSITE-ProRule" id="PRU00282"/>
    </source>
</evidence>
<evidence type="ECO:0000256" key="4">
    <source>
        <dbReference type="ARBA" id="ARBA00022692"/>
    </source>
</evidence>
<accession>A0A507BME0</accession>
<keyword evidence="5" id="KW-0677">Repeat</keyword>
<dbReference type="InterPro" id="IPR050391">
    <property type="entry name" value="Mito_Metabolite_Transporter"/>
</dbReference>
<comment type="similarity">
    <text evidence="2 11">Belongs to the mitochondrial carrier (TC 2.A.29) family.</text>
</comment>
<dbReference type="EMBL" id="SKBQ01000012">
    <property type="protein sequence ID" value="TPX17890.1"/>
    <property type="molecule type" value="Genomic_DNA"/>
</dbReference>
<evidence type="ECO:0000313" key="12">
    <source>
        <dbReference type="EMBL" id="TPX17890.1"/>
    </source>
</evidence>
<keyword evidence="9 10" id="KW-0472">Membrane</keyword>
<keyword evidence="7" id="KW-1133">Transmembrane helix</keyword>
<keyword evidence="6" id="KW-0999">Mitochondrion inner membrane</keyword>